<evidence type="ECO:0000313" key="10">
    <source>
        <dbReference type="Proteomes" id="UP001501591"/>
    </source>
</evidence>
<feature type="binding site" evidence="8">
    <location>
        <position position="154"/>
    </location>
    <ligand>
        <name>(R)-pantoate</name>
        <dbReference type="ChEBI" id="CHEBI:15980"/>
    </ligand>
</feature>
<reference evidence="10" key="1">
    <citation type="journal article" date="2019" name="Int. J. Syst. Evol. Microbiol.">
        <title>The Global Catalogue of Microorganisms (GCM) 10K type strain sequencing project: providing services to taxonomists for standard genome sequencing and annotation.</title>
        <authorList>
            <consortium name="The Broad Institute Genomics Platform"/>
            <consortium name="The Broad Institute Genome Sequencing Center for Infectious Disease"/>
            <person name="Wu L."/>
            <person name="Ma J."/>
        </authorList>
    </citation>
    <scope>NUCLEOTIDE SEQUENCE [LARGE SCALE GENOMIC DNA]</scope>
    <source>
        <strain evidence="10">JCM 17024</strain>
    </source>
</reference>
<keyword evidence="4 8" id="KW-0566">Pantothenate biosynthesis</keyword>
<dbReference type="Gene3D" id="3.30.1300.10">
    <property type="entry name" value="Pantoate-beta-alanine ligase, C-terminal domain"/>
    <property type="match status" value="1"/>
</dbReference>
<feature type="active site" description="Proton donor" evidence="8">
    <location>
        <position position="37"/>
    </location>
</feature>
<comment type="catalytic activity">
    <reaction evidence="7 8">
        <text>(R)-pantoate + beta-alanine + ATP = (R)-pantothenate + AMP + diphosphate + H(+)</text>
        <dbReference type="Rhea" id="RHEA:10912"/>
        <dbReference type="ChEBI" id="CHEBI:15378"/>
        <dbReference type="ChEBI" id="CHEBI:15980"/>
        <dbReference type="ChEBI" id="CHEBI:29032"/>
        <dbReference type="ChEBI" id="CHEBI:30616"/>
        <dbReference type="ChEBI" id="CHEBI:33019"/>
        <dbReference type="ChEBI" id="CHEBI:57966"/>
        <dbReference type="ChEBI" id="CHEBI:456215"/>
        <dbReference type="EC" id="6.3.2.1"/>
    </reaction>
</comment>
<proteinExistence type="inferred from homology"/>
<evidence type="ECO:0000256" key="2">
    <source>
        <dbReference type="ARBA" id="ARBA00009256"/>
    </source>
</evidence>
<dbReference type="Proteomes" id="UP001501591">
    <property type="component" value="Unassembled WGS sequence"/>
</dbReference>
<dbReference type="InterPro" id="IPR042176">
    <property type="entry name" value="Pantoate_ligase_C"/>
</dbReference>
<evidence type="ECO:0000256" key="7">
    <source>
        <dbReference type="ARBA" id="ARBA00048258"/>
    </source>
</evidence>
<sequence>MRILRTIAEVRAAVRDARASGGTVGLVPTMGAFHDGHLSLMRAARADNDLVVVSLFVNPTQFGPTEDLDAYPRDEARDAALAEQVGVDILFAPTPAEMYPDGFATSIHVTGVTEVLDGAARGAFHFDGVATVVTKLFGIVAPDVAYFGQKDAQQVLVIRRVVRDLNLDVRIEALPIVREADGLAMSSRNVYLDADARQRATALNRALDAAAAVHAEGEREAATIVAAAQRVLTDAGIRPEYLELRSNDDLRPITRIDGDALLAVAARVGGARLIDNHVLTTS</sequence>
<comment type="miscellaneous">
    <text evidence="8">The reaction proceeds by a bi uni uni bi ping pong mechanism.</text>
</comment>
<comment type="similarity">
    <text evidence="2 8">Belongs to the pantothenate synthetase family.</text>
</comment>
<keyword evidence="8" id="KW-0963">Cytoplasm</keyword>
<evidence type="ECO:0000256" key="3">
    <source>
        <dbReference type="ARBA" id="ARBA00022598"/>
    </source>
</evidence>
<dbReference type="RefSeq" id="WP_344818464.1">
    <property type="nucleotide sequence ID" value="NZ_BAABCP010000001.1"/>
</dbReference>
<comment type="caution">
    <text evidence="9">The sequence shown here is derived from an EMBL/GenBank/DDBJ whole genome shotgun (WGS) entry which is preliminary data.</text>
</comment>
<organism evidence="9 10">
    <name type="scientific">Microbacterium soli</name>
    <dbReference type="NCBI Taxonomy" id="446075"/>
    <lineage>
        <taxon>Bacteria</taxon>
        <taxon>Bacillati</taxon>
        <taxon>Actinomycetota</taxon>
        <taxon>Actinomycetes</taxon>
        <taxon>Micrococcales</taxon>
        <taxon>Microbacteriaceae</taxon>
        <taxon>Microbacterium</taxon>
    </lineage>
</organism>
<dbReference type="InterPro" id="IPR014729">
    <property type="entry name" value="Rossmann-like_a/b/a_fold"/>
</dbReference>
<dbReference type="EMBL" id="BAABCP010000001">
    <property type="protein sequence ID" value="GAA3933799.1"/>
    <property type="molecule type" value="Genomic_DNA"/>
</dbReference>
<feature type="binding site" evidence="8">
    <location>
        <position position="61"/>
    </location>
    <ligand>
        <name>(R)-pantoate</name>
        <dbReference type="ChEBI" id="CHEBI:15980"/>
    </ligand>
</feature>
<feature type="binding site" evidence="8">
    <location>
        <begin position="148"/>
        <end position="151"/>
    </location>
    <ligand>
        <name>ATP</name>
        <dbReference type="ChEBI" id="CHEBI:30616"/>
    </ligand>
</feature>
<protein>
    <recommendedName>
        <fullName evidence="8">Pantothenate synthetase</fullName>
        <shortName evidence="8">PS</shortName>
        <ecNumber evidence="8">6.3.2.1</ecNumber>
    </recommendedName>
    <alternativeName>
        <fullName evidence="8">Pantoate--beta-alanine ligase</fullName>
    </alternativeName>
    <alternativeName>
        <fullName evidence="8">Pantoate-activating enzyme</fullName>
    </alternativeName>
</protein>
<keyword evidence="6 8" id="KW-0067">ATP-binding</keyword>
<evidence type="ECO:0000256" key="8">
    <source>
        <dbReference type="HAMAP-Rule" id="MF_00158"/>
    </source>
</evidence>
<evidence type="ECO:0000256" key="1">
    <source>
        <dbReference type="ARBA" id="ARBA00004990"/>
    </source>
</evidence>
<evidence type="ECO:0000256" key="4">
    <source>
        <dbReference type="ARBA" id="ARBA00022655"/>
    </source>
</evidence>
<dbReference type="InterPro" id="IPR003721">
    <property type="entry name" value="Pantoate_ligase"/>
</dbReference>
<evidence type="ECO:0000313" key="9">
    <source>
        <dbReference type="EMBL" id="GAA3933799.1"/>
    </source>
</evidence>
<dbReference type="Pfam" id="PF02569">
    <property type="entry name" value="Pantoate_ligase"/>
    <property type="match status" value="1"/>
</dbReference>
<dbReference type="SUPFAM" id="SSF52374">
    <property type="entry name" value="Nucleotidylyl transferase"/>
    <property type="match status" value="1"/>
</dbReference>
<evidence type="ECO:0000256" key="6">
    <source>
        <dbReference type="ARBA" id="ARBA00022840"/>
    </source>
</evidence>
<feature type="binding site" evidence="8">
    <location>
        <begin position="30"/>
        <end position="37"/>
    </location>
    <ligand>
        <name>ATP</name>
        <dbReference type="ChEBI" id="CHEBI:30616"/>
    </ligand>
</feature>
<keyword evidence="5 8" id="KW-0547">Nucleotide-binding</keyword>
<feature type="binding site" evidence="8">
    <location>
        <position position="61"/>
    </location>
    <ligand>
        <name>beta-alanine</name>
        <dbReference type="ChEBI" id="CHEBI:57966"/>
    </ligand>
</feature>
<feature type="binding site" evidence="8">
    <location>
        <begin position="185"/>
        <end position="188"/>
    </location>
    <ligand>
        <name>ATP</name>
        <dbReference type="ChEBI" id="CHEBI:30616"/>
    </ligand>
</feature>
<feature type="binding site" evidence="8">
    <location>
        <position position="177"/>
    </location>
    <ligand>
        <name>ATP</name>
        <dbReference type="ChEBI" id="CHEBI:30616"/>
    </ligand>
</feature>
<keyword evidence="10" id="KW-1185">Reference proteome</keyword>
<keyword evidence="3 8" id="KW-0436">Ligase</keyword>
<accession>A0ABP7N2F3</accession>
<comment type="subunit">
    <text evidence="8">Homodimer.</text>
</comment>
<dbReference type="CDD" id="cd00560">
    <property type="entry name" value="PanC"/>
    <property type="match status" value="1"/>
</dbReference>
<dbReference type="PANTHER" id="PTHR21299:SF1">
    <property type="entry name" value="PANTOATE--BETA-ALANINE LIGASE"/>
    <property type="match status" value="1"/>
</dbReference>
<dbReference type="Gene3D" id="3.40.50.620">
    <property type="entry name" value="HUPs"/>
    <property type="match status" value="1"/>
</dbReference>
<dbReference type="NCBIfam" id="TIGR00018">
    <property type="entry name" value="panC"/>
    <property type="match status" value="1"/>
</dbReference>
<dbReference type="GO" id="GO:0016874">
    <property type="term" value="F:ligase activity"/>
    <property type="evidence" value="ECO:0007669"/>
    <property type="project" value="UniProtKB-KW"/>
</dbReference>
<comment type="function">
    <text evidence="8">Catalyzes the condensation of pantoate with beta-alanine in an ATP-dependent reaction via a pantoyl-adenylate intermediate.</text>
</comment>
<gene>
    <name evidence="8 9" type="primary">panC</name>
    <name evidence="9" type="ORF">GCM10022383_10400</name>
</gene>
<name>A0ABP7N2F3_9MICO</name>
<dbReference type="PANTHER" id="PTHR21299">
    <property type="entry name" value="CYTIDYLATE KINASE/PANTOATE-BETA-ALANINE LIGASE"/>
    <property type="match status" value="1"/>
</dbReference>
<dbReference type="EC" id="6.3.2.1" evidence="8"/>
<dbReference type="HAMAP" id="MF_00158">
    <property type="entry name" value="PanC"/>
    <property type="match status" value="1"/>
</dbReference>
<comment type="subcellular location">
    <subcellularLocation>
        <location evidence="8">Cytoplasm</location>
    </subcellularLocation>
</comment>
<evidence type="ECO:0000256" key="5">
    <source>
        <dbReference type="ARBA" id="ARBA00022741"/>
    </source>
</evidence>
<comment type="pathway">
    <text evidence="1 8">Cofactor biosynthesis; (R)-pantothenate biosynthesis; (R)-pantothenate from (R)-pantoate and beta-alanine: step 1/1.</text>
</comment>